<evidence type="ECO:0000313" key="4">
    <source>
        <dbReference type="Proteomes" id="UP001164746"/>
    </source>
</evidence>
<dbReference type="InterPro" id="IPR031981">
    <property type="entry name" value="MIEAP_C"/>
</dbReference>
<gene>
    <name evidence="3" type="ORF">MAR_022663</name>
</gene>
<reference evidence="3" key="1">
    <citation type="submission" date="2022-11" db="EMBL/GenBank/DDBJ databases">
        <title>Centuries of genome instability and evolution in soft-shell clam transmissible cancer (bioRxiv).</title>
        <authorList>
            <person name="Hart S.F.M."/>
            <person name="Yonemitsu M.A."/>
            <person name="Giersch R.M."/>
            <person name="Beal B.F."/>
            <person name="Arriagada G."/>
            <person name="Davis B.W."/>
            <person name="Ostrander E.A."/>
            <person name="Goff S.P."/>
            <person name="Metzger M.J."/>
        </authorList>
    </citation>
    <scope>NUCLEOTIDE SEQUENCE</scope>
    <source>
        <strain evidence="3">MELC-2E11</strain>
        <tissue evidence="3">Siphon/mantle</tissue>
    </source>
</reference>
<dbReference type="Proteomes" id="UP001164746">
    <property type="component" value="Chromosome 3"/>
</dbReference>
<sequence>MGNNGSSRVANVPKTGNKTRNYKRGLEREADDLLNQFEEQITFWQKKIVKIRGQFDTTTKEDIIKYVYTQMKVAADDLLQKIPPDFQERSVTSTQDVVFQNESFQSTYNDQPPTLKRQTNTESGYVNIGQDIAITELPNSASIDDNASLEYMASEKETSDAYNNVFEFCEKKAKQMLKKTDDAVNLLFDEYRKSADVPVHLTMSRKQLAKYCKEQSTIEDMQLQKRWEPSRQSYVDKNEPENDKEAESKHVKVEEQMTKVRKEVSHSILPIVQRAYMEASWRKQCVHGLKPFILQCLYVGWMMVVQSPPMCFKTALRGDKFDSNSFKQYTCTGSIVDFVVWPALMLHQCGPVVGKGVAQPEKHQ</sequence>
<evidence type="ECO:0000313" key="3">
    <source>
        <dbReference type="EMBL" id="WAQ98290.1"/>
    </source>
</evidence>
<proteinExistence type="predicted"/>
<feature type="region of interest" description="Disordered" evidence="1">
    <location>
        <begin position="1"/>
        <end position="23"/>
    </location>
</feature>
<dbReference type="EMBL" id="CP111014">
    <property type="protein sequence ID" value="WAQ98290.1"/>
    <property type="molecule type" value="Genomic_DNA"/>
</dbReference>
<feature type="region of interest" description="Disordered" evidence="1">
    <location>
        <begin position="229"/>
        <end position="250"/>
    </location>
</feature>
<organism evidence="3 4">
    <name type="scientific">Mya arenaria</name>
    <name type="common">Soft-shell clam</name>
    <dbReference type="NCBI Taxonomy" id="6604"/>
    <lineage>
        <taxon>Eukaryota</taxon>
        <taxon>Metazoa</taxon>
        <taxon>Spiralia</taxon>
        <taxon>Lophotrochozoa</taxon>
        <taxon>Mollusca</taxon>
        <taxon>Bivalvia</taxon>
        <taxon>Autobranchia</taxon>
        <taxon>Heteroconchia</taxon>
        <taxon>Euheterodonta</taxon>
        <taxon>Imparidentia</taxon>
        <taxon>Neoheterodontei</taxon>
        <taxon>Myida</taxon>
        <taxon>Myoidea</taxon>
        <taxon>Myidae</taxon>
        <taxon>Mya</taxon>
    </lineage>
</organism>
<feature type="compositionally biased region" description="Polar residues" evidence="1">
    <location>
        <begin position="1"/>
        <end position="19"/>
    </location>
</feature>
<evidence type="ECO:0000256" key="1">
    <source>
        <dbReference type="SAM" id="MobiDB-lite"/>
    </source>
</evidence>
<accession>A0ABY7DPK0</accession>
<keyword evidence="4" id="KW-1185">Reference proteome</keyword>
<name>A0ABY7DPK0_MYAAR</name>
<dbReference type="Pfam" id="PF16026">
    <property type="entry name" value="MIEAP"/>
    <property type="match status" value="1"/>
</dbReference>
<feature type="domain" description="Mitochondria-eating protein C-terminal" evidence="2">
    <location>
        <begin position="259"/>
        <end position="359"/>
    </location>
</feature>
<protein>
    <recommendedName>
        <fullName evidence="2">Mitochondria-eating protein C-terminal domain-containing protein</fullName>
    </recommendedName>
</protein>
<evidence type="ECO:0000259" key="2">
    <source>
        <dbReference type="Pfam" id="PF16026"/>
    </source>
</evidence>